<sequence>MTSRVASPTVVRAAGALVALQGLAGVVFVVALVVRALTGAPEPGKVFGEAGYFAVLTAGVVATAVGLLLSKRWARTPAVVIQLLLLGVAWYAFGPSHQYLYGALVAIYCASPLVLLFTAPAKDWAMGIGEYSDAGADD</sequence>
<proteinExistence type="predicted"/>
<feature type="transmembrane region" description="Helical" evidence="1">
    <location>
        <begin position="76"/>
        <end position="93"/>
    </location>
</feature>
<dbReference type="Proteomes" id="UP000183376">
    <property type="component" value="Chromosome I"/>
</dbReference>
<dbReference type="EMBL" id="LT629701">
    <property type="protein sequence ID" value="SDN45250.1"/>
    <property type="molecule type" value="Genomic_DNA"/>
</dbReference>
<name>A0A1H0BHX1_ALLAB</name>
<feature type="transmembrane region" description="Helical" evidence="1">
    <location>
        <begin position="99"/>
        <end position="119"/>
    </location>
</feature>
<dbReference type="RefSeq" id="WP_043810073.1">
    <property type="nucleotide sequence ID" value="NZ_JOEF01000001.1"/>
</dbReference>
<dbReference type="AlphaFoldDB" id="A0A1H0BHX1"/>
<organism evidence="2 3">
    <name type="scientific">Allokutzneria albata</name>
    <name type="common">Kibdelosporangium albatum</name>
    <dbReference type="NCBI Taxonomy" id="211114"/>
    <lineage>
        <taxon>Bacteria</taxon>
        <taxon>Bacillati</taxon>
        <taxon>Actinomycetota</taxon>
        <taxon>Actinomycetes</taxon>
        <taxon>Pseudonocardiales</taxon>
        <taxon>Pseudonocardiaceae</taxon>
        <taxon>Allokutzneria</taxon>
    </lineage>
</organism>
<keyword evidence="1" id="KW-0812">Transmembrane</keyword>
<accession>A0A1H0BHX1</accession>
<dbReference type="STRING" id="211114.SAMN04489726_6679"/>
<feature type="transmembrane region" description="Helical" evidence="1">
    <location>
        <begin position="12"/>
        <end position="38"/>
    </location>
</feature>
<protein>
    <recommendedName>
        <fullName evidence="4">Integral membrane protein</fullName>
    </recommendedName>
</protein>
<evidence type="ECO:0000313" key="2">
    <source>
        <dbReference type="EMBL" id="SDN45250.1"/>
    </source>
</evidence>
<keyword evidence="1" id="KW-0472">Membrane</keyword>
<dbReference type="OrthoDB" id="3694513at2"/>
<evidence type="ECO:0000256" key="1">
    <source>
        <dbReference type="SAM" id="Phobius"/>
    </source>
</evidence>
<keyword evidence="1" id="KW-1133">Transmembrane helix</keyword>
<evidence type="ECO:0000313" key="3">
    <source>
        <dbReference type="Proteomes" id="UP000183376"/>
    </source>
</evidence>
<evidence type="ECO:0008006" key="4">
    <source>
        <dbReference type="Google" id="ProtNLM"/>
    </source>
</evidence>
<keyword evidence="3" id="KW-1185">Reference proteome</keyword>
<gene>
    <name evidence="2" type="ORF">SAMN04489726_6679</name>
</gene>
<dbReference type="eggNOG" id="ENOG5033KSC">
    <property type="taxonomic scope" value="Bacteria"/>
</dbReference>
<reference evidence="2 3" key="1">
    <citation type="submission" date="2016-10" db="EMBL/GenBank/DDBJ databases">
        <authorList>
            <person name="de Groot N.N."/>
        </authorList>
    </citation>
    <scope>NUCLEOTIDE SEQUENCE [LARGE SCALE GENOMIC DNA]</scope>
    <source>
        <strain evidence="2 3">DSM 44149</strain>
    </source>
</reference>
<feature type="transmembrane region" description="Helical" evidence="1">
    <location>
        <begin position="50"/>
        <end position="69"/>
    </location>
</feature>